<comment type="caution">
    <text evidence="2">The sequence shown here is derived from an EMBL/GenBank/DDBJ whole genome shotgun (WGS) entry which is preliminary data.</text>
</comment>
<dbReference type="Pfam" id="PF00753">
    <property type="entry name" value="Lactamase_B"/>
    <property type="match status" value="1"/>
</dbReference>
<dbReference type="Pfam" id="PF17778">
    <property type="entry name" value="WHD_BLACT"/>
    <property type="match status" value="1"/>
</dbReference>
<dbReference type="PANTHER" id="PTHR23131:SF0">
    <property type="entry name" value="ENDORIBONUCLEASE LACTB2"/>
    <property type="match status" value="1"/>
</dbReference>
<dbReference type="PANTHER" id="PTHR23131">
    <property type="entry name" value="ENDORIBONUCLEASE LACTB2"/>
    <property type="match status" value="1"/>
</dbReference>
<proteinExistence type="predicted"/>
<dbReference type="EMBL" id="JBHTFQ010000002">
    <property type="protein sequence ID" value="MFC7703296.1"/>
    <property type="molecule type" value="Genomic_DNA"/>
</dbReference>
<dbReference type="InterPro" id="IPR036866">
    <property type="entry name" value="RibonucZ/Hydroxyglut_hydro"/>
</dbReference>
<organism evidence="2 3">
    <name type="scientific">Plastorhodobacter daqingensis</name>
    <dbReference type="NCBI Taxonomy" id="1387281"/>
    <lineage>
        <taxon>Bacteria</taxon>
        <taxon>Pseudomonadati</taxon>
        <taxon>Pseudomonadota</taxon>
        <taxon>Alphaproteobacteria</taxon>
        <taxon>Rhodobacterales</taxon>
        <taxon>Paracoccaceae</taxon>
        <taxon>Plastorhodobacter</taxon>
    </lineage>
</organism>
<sequence>MQPRPGFHPLPDPVPGLRALVAPNPSPMTGPGTNTWLLGEGEVAVIDPGPDEPAHLDAILRTLKPGERITKILVTHAHLDHSPLARALAETTGAPVLAYGPWDAGRSARMAALAEAGIGGGEGVDHGFIPDEALRDGAQVGFGREQLTAFWTPGHFGNHMCFEWRGMIFSGDLVLGWTSSLVSPPDGDMGAYMASLGQLSMRPAARLLAGHGAAIDAPQARISELIAHRRGREAAILAALAYAAHTPRAIAERLYTDIPPVMMPAAERNVLAHLLDLEERGLVHHTAPLPGPMVPFSRAR</sequence>
<evidence type="ECO:0000259" key="1">
    <source>
        <dbReference type="SMART" id="SM00849"/>
    </source>
</evidence>
<dbReference type="SMART" id="SM00849">
    <property type="entry name" value="Lactamase_B"/>
    <property type="match status" value="1"/>
</dbReference>
<dbReference type="SUPFAM" id="SSF56281">
    <property type="entry name" value="Metallo-hydrolase/oxidoreductase"/>
    <property type="match status" value="1"/>
</dbReference>
<dbReference type="InterPro" id="IPR050662">
    <property type="entry name" value="Sec-metab_biosynth-thioest"/>
</dbReference>
<dbReference type="InterPro" id="IPR036388">
    <property type="entry name" value="WH-like_DNA-bd_sf"/>
</dbReference>
<reference evidence="3" key="1">
    <citation type="journal article" date="2019" name="Int. J. Syst. Evol. Microbiol.">
        <title>The Global Catalogue of Microorganisms (GCM) 10K type strain sequencing project: providing services to taxonomists for standard genome sequencing and annotation.</title>
        <authorList>
            <consortium name="The Broad Institute Genomics Platform"/>
            <consortium name="The Broad Institute Genome Sequencing Center for Infectious Disease"/>
            <person name="Wu L."/>
            <person name="Ma J."/>
        </authorList>
    </citation>
    <scope>NUCLEOTIDE SEQUENCE [LARGE SCALE GENOMIC DNA]</scope>
    <source>
        <strain evidence="3">CGMCC 1.12750</strain>
    </source>
</reference>
<name>A0ABW2UF44_9RHOB</name>
<dbReference type="Proteomes" id="UP001596516">
    <property type="component" value="Unassembled WGS sequence"/>
</dbReference>
<dbReference type="Gene3D" id="1.10.10.10">
    <property type="entry name" value="Winged helix-like DNA-binding domain superfamily/Winged helix DNA-binding domain"/>
    <property type="match status" value="1"/>
</dbReference>
<evidence type="ECO:0000313" key="2">
    <source>
        <dbReference type="EMBL" id="MFC7703296.1"/>
    </source>
</evidence>
<dbReference type="InterPro" id="IPR001279">
    <property type="entry name" value="Metallo-B-lactamas"/>
</dbReference>
<evidence type="ECO:0000313" key="3">
    <source>
        <dbReference type="Proteomes" id="UP001596516"/>
    </source>
</evidence>
<dbReference type="InterPro" id="IPR041516">
    <property type="entry name" value="LACTB2_WH"/>
</dbReference>
<accession>A0ABW2UF44</accession>
<protein>
    <submittedName>
        <fullName evidence="2">MBL fold metallo-hydrolase</fullName>
    </submittedName>
</protein>
<keyword evidence="3" id="KW-1185">Reference proteome</keyword>
<dbReference type="CDD" id="cd16278">
    <property type="entry name" value="metallo-hydrolase-like_MBL-fold"/>
    <property type="match status" value="1"/>
</dbReference>
<dbReference type="RefSeq" id="WP_377399328.1">
    <property type="nucleotide sequence ID" value="NZ_JBHTFQ010000002.1"/>
</dbReference>
<dbReference type="Gene3D" id="3.60.15.10">
    <property type="entry name" value="Ribonuclease Z/Hydroxyacylglutathione hydrolase-like"/>
    <property type="match status" value="1"/>
</dbReference>
<feature type="domain" description="Metallo-beta-lactamase" evidence="1">
    <location>
        <begin position="32"/>
        <end position="211"/>
    </location>
</feature>
<gene>
    <name evidence="2" type="ORF">ACFQXB_03700</name>
</gene>